<evidence type="ECO:0000259" key="1">
    <source>
        <dbReference type="PROSITE" id="PS51664"/>
    </source>
</evidence>
<gene>
    <name evidence="2" type="ORF">ACFP3U_24345</name>
</gene>
<dbReference type="PANTHER" id="PTHR37809:SF1">
    <property type="entry name" value="RIBOSOMAL PROTEIN S12 METHYLTHIOTRANSFERASE ACCESSORY FACTOR YCAO"/>
    <property type="match status" value="1"/>
</dbReference>
<dbReference type="Gene3D" id="3.30.1330.230">
    <property type="match status" value="1"/>
</dbReference>
<dbReference type="EMBL" id="JBHSOF010000035">
    <property type="protein sequence ID" value="MFC5666095.1"/>
    <property type="molecule type" value="Genomic_DNA"/>
</dbReference>
<comment type="caution">
    <text evidence="2">The sequence shown here is derived from an EMBL/GenBank/DDBJ whole genome shotgun (WGS) entry which is preliminary data.</text>
</comment>
<name>A0ABW0X8J4_9ACTN</name>
<dbReference type="Gene3D" id="3.40.50.720">
    <property type="entry name" value="NAD(P)-binding Rossmann-like Domain"/>
    <property type="match status" value="1"/>
</dbReference>
<sequence>MSDTVVSETVGDTVLSNTVLGGGLLADAIARRPPSTPVVVVARDGWDTGDWAAAHDRGEPWLPVWTELDRVVIGPLVRPGQPGCAWCVQTWRAAAPQRAPWTAELRAEERIATSPSAWLSGFAAEAVREVLDSGAAADCCWYLDLRDLSLTRHGFLPDPLCAVCGDRPEDTAARAAITPLPRPKPRPGSSRIRALSEARLTELYVDAETGVVAPPRGMRDSMVPLTESVLAEYGYRGEAGFGRTRDFASSRATAVAEALERLGGQWPWGKRTTVRGSYADLAEHALDPRSLGLLAPERYLEPDCAYQPFTEDAVVDWVWAYSFRQARPVLVPETHAYYRTQFQPGARTEKPFTFEISNGCALGGCVEEAILHGILEVVERDAFLMTWYARLSVPEVDLARAPDPRIGLLVERIERTGCRVRAFDITLTEGIRAFWVIAQDTTGDGTRPKVSCTSGSALDPVAAVLTALGELAPIVEQEQSRYPAEAERARRMVADPELVRIMTDHSLCAATPEAFDRWSFLLDGDRVIGWDEVIARSPWPLHTDLRDDLDLAVDRMLAGGMDVVVVNQTSPLHEAADLHCVKVIAPGSLSMTFGHRNRRTTGLPRVLEVPHRLGHAPHPLTEADLNPHPHPFP</sequence>
<dbReference type="NCBIfam" id="TIGR03604">
    <property type="entry name" value="TOMM_cyclo_SagD"/>
    <property type="match status" value="1"/>
</dbReference>
<dbReference type="InterPro" id="IPR027624">
    <property type="entry name" value="TOMM_cyclo_SagD"/>
</dbReference>
<organism evidence="2 3">
    <name type="scientific">Kitasatospora misakiensis</name>
    <dbReference type="NCBI Taxonomy" id="67330"/>
    <lineage>
        <taxon>Bacteria</taxon>
        <taxon>Bacillati</taxon>
        <taxon>Actinomycetota</taxon>
        <taxon>Actinomycetes</taxon>
        <taxon>Kitasatosporales</taxon>
        <taxon>Streptomycetaceae</taxon>
        <taxon>Kitasatospora</taxon>
    </lineage>
</organism>
<evidence type="ECO:0000313" key="2">
    <source>
        <dbReference type="EMBL" id="MFC5666095.1"/>
    </source>
</evidence>
<dbReference type="PROSITE" id="PS51664">
    <property type="entry name" value="YCAO"/>
    <property type="match status" value="1"/>
</dbReference>
<dbReference type="RefSeq" id="WP_380227767.1">
    <property type="nucleotide sequence ID" value="NZ_JBHSOF010000035.1"/>
</dbReference>
<feature type="domain" description="YcaO" evidence="1">
    <location>
        <begin position="240"/>
        <end position="633"/>
    </location>
</feature>
<accession>A0ABW0X8J4</accession>
<dbReference type="PANTHER" id="PTHR37809">
    <property type="entry name" value="RIBOSOMAL PROTEIN S12 METHYLTHIOTRANSFERASE ACCESSORY FACTOR YCAO"/>
    <property type="match status" value="1"/>
</dbReference>
<dbReference type="Gene3D" id="3.30.160.660">
    <property type="match status" value="1"/>
</dbReference>
<dbReference type="Pfam" id="PF02624">
    <property type="entry name" value="YcaO"/>
    <property type="match status" value="1"/>
</dbReference>
<evidence type="ECO:0000313" key="3">
    <source>
        <dbReference type="Proteomes" id="UP001595975"/>
    </source>
</evidence>
<dbReference type="InterPro" id="IPR003776">
    <property type="entry name" value="YcaO-like_dom"/>
</dbReference>
<reference evidence="3" key="1">
    <citation type="journal article" date="2019" name="Int. J. Syst. Evol. Microbiol.">
        <title>The Global Catalogue of Microorganisms (GCM) 10K type strain sequencing project: providing services to taxonomists for standard genome sequencing and annotation.</title>
        <authorList>
            <consortium name="The Broad Institute Genomics Platform"/>
            <consortium name="The Broad Institute Genome Sequencing Center for Infectious Disease"/>
            <person name="Wu L."/>
            <person name="Ma J."/>
        </authorList>
    </citation>
    <scope>NUCLEOTIDE SEQUENCE [LARGE SCALE GENOMIC DNA]</scope>
    <source>
        <strain evidence="3">CGMCC 4.1437</strain>
    </source>
</reference>
<protein>
    <submittedName>
        <fullName evidence="2">TOMM leader peptide-binding protein</fullName>
    </submittedName>
</protein>
<dbReference type="Gene3D" id="3.30.40.250">
    <property type="match status" value="1"/>
</dbReference>
<dbReference type="Proteomes" id="UP001595975">
    <property type="component" value="Unassembled WGS sequence"/>
</dbReference>
<keyword evidence="3" id="KW-1185">Reference proteome</keyword>
<proteinExistence type="predicted"/>
<dbReference type="NCBIfam" id="TIGR03882">
    <property type="entry name" value="cyclo_dehyd_2"/>
    <property type="match status" value="1"/>
</dbReference>
<dbReference type="InterPro" id="IPR022291">
    <property type="entry name" value="Bacteriocin_synth_cyclodeHase"/>
</dbReference>